<organism evidence="2 3">
    <name type="scientific">Lasiosphaeria miniovina</name>
    <dbReference type="NCBI Taxonomy" id="1954250"/>
    <lineage>
        <taxon>Eukaryota</taxon>
        <taxon>Fungi</taxon>
        <taxon>Dikarya</taxon>
        <taxon>Ascomycota</taxon>
        <taxon>Pezizomycotina</taxon>
        <taxon>Sordariomycetes</taxon>
        <taxon>Sordariomycetidae</taxon>
        <taxon>Sordariales</taxon>
        <taxon>Lasiosphaeriaceae</taxon>
        <taxon>Lasiosphaeria</taxon>
    </lineage>
</organism>
<evidence type="ECO:0000313" key="3">
    <source>
        <dbReference type="Proteomes" id="UP001172101"/>
    </source>
</evidence>
<evidence type="ECO:0000313" key="2">
    <source>
        <dbReference type="EMBL" id="KAK0722698.1"/>
    </source>
</evidence>
<name>A0AA40AVC3_9PEZI</name>
<dbReference type="RefSeq" id="XP_060298622.1">
    <property type="nucleotide sequence ID" value="XM_060445182.1"/>
</dbReference>
<feature type="compositionally biased region" description="Basic and acidic residues" evidence="1">
    <location>
        <begin position="78"/>
        <end position="92"/>
    </location>
</feature>
<protein>
    <submittedName>
        <fullName evidence="2">Uncharacterized protein</fullName>
    </submittedName>
</protein>
<feature type="region of interest" description="Disordered" evidence="1">
    <location>
        <begin position="76"/>
        <end position="183"/>
    </location>
</feature>
<sequence length="183" mass="20354">MDNDNNQQPGPGDTKMSFDDNNTPTMREMLRANIDRFMREFRQANPPSANQNTTSGDDKWTRVYDDDAAAFLAQLTEAQERDRRDRLLRSQKDSVPANAPISDGQKATASDDQKATSGDDQDHMCVDEQKARAKAGQEEEAIKAEILRAVNSEESKREKAVYDQEVEPSDDQKGGSGAGQENV</sequence>
<feature type="compositionally biased region" description="Basic and acidic residues" evidence="1">
    <location>
        <begin position="28"/>
        <end position="42"/>
    </location>
</feature>
<dbReference type="AlphaFoldDB" id="A0AA40AVC3"/>
<keyword evidence="3" id="KW-1185">Reference proteome</keyword>
<dbReference type="EMBL" id="JAUIRO010000003">
    <property type="protein sequence ID" value="KAK0722698.1"/>
    <property type="molecule type" value="Genomic_DNA"/>
</dbReference>
<reference evidence="2" key="1">
    <citation type="submission" date="2023-06" db="EMBL/GenBank/DDBJ databases">
        <title>Genome-scale phylogeny and comparative genomics of the fungal order Sordariales.</title>
        <authorList>
            <consortium name="Lawrence Berkeley National Laboratory"/>
            <person name="Hensen N."/>
            <person name="Bonometti L."/>
            <person name="Westerberg I."/>
            <person name="Brannstrom I.O."/>
            <person name="Guillou S."/>
            <person name="Cros-Aarteil S."/>
            <person name="Calhoun S."/>
            <person name="Haridas S."/>
            <person name="Kuo A."/>
            <person name="Mondo S."/>
            <person name="Pangilinan J."/>
            <person name="Riley R."/>
            <person name="LaButti K."/>
            <person name="Andreopoulos B."/>
            <person name="Lipzen A."/>
            <person name="Chen C."/>
            <person name="Yanf M."/>
            <person name="Daum C."/>
            <person name="Ng V."/>
            <person name="Clum A."/>
            <person name="Steindorff A."/>
            <person name="Ohm R."/>
            <person name="Martin F."/>
            <person name="Silar P."/>
            <person name="Natvig D."/>
            <person name="Lalanne C."/>
            <person name="Gautier V."/>
            <person name="Ament-velasquez S.L."/>
            <person name="Kruys A."/>
            <person name="Hutchinson M.I."/>
            <person name="Powell A.J."/>
            <person name="Barry K."/>
            <person name="Miller A.N."/>
            <person name="Grigoriev I.V."/>
            <person name="Debuchy R."/>
            <person name="Gladieux P."/>
            <person name="Thoren M.H."/>
            <person name="Johannesson H."/>
        </authorList>
    </citation>
    <scope>NUCLEOTIDE SEQUENCE</scope>
    <source>
        <strain evidence="2">SMH2392-1A</strain>
    </source>
</reference>
<evidence type="ECO:0000256" key="1">
    <source>
        <dbReference type="SAM" id="MobiDB-lite"/>
    </source>
</evidence>
<comment type="caution">
    <text evidence="2">The sequence shown here is derived from an EMBL/GenBank/DDBJ whole genome shotgun (WGS) entry which is preliminary data.</text>
</comment>
<feature type="region of interest" description="Disordered" evidence="1">
    <location>
        <begin position="1"/>
        <end position="61"/>
    </location>
</feature>
<proteinExistence type="predicted"/>
<gene>
    <name evidence="2" type="ORF">B0T26DRAFT_750068</name>
</gene>
<feature type="compositionally biased region" description="Basic and acidic residues" evidence="1">
    <location>
        <begin position="120"/>
        <end position="162"/>
    </location>
</feature>
<feature type="compositionally biased region" description="Polar residues" evidence="1">
    <location>
        <begin position="45"/>
        <end position="55"/>
    </location>
</feature>
<accession>A0AA40AVC3</accession>
<dbReference type="Proteomes" id="UP001172101">
    <property type="component" value="Unassembled WGS sequence"/>
</dbReference>
<feature type="compositionally biased region" description="Gly residues" evidence="1">
    <location>
        <begin position="174"/>
        <end position="183"/>
    </location>
</feature>
<dbReference type="GeneID" id="85328452"/>